<dbReference type="PROSITE" id="PS50850">
    <property type="entry name" value="MFS"/>
    <property type="match status" value="1"/>
</dbReference>
<proteinExistence type="predicted"/>
<keyword evidence="4" id="KW-0769">Symport</keyword>
<keyword evidence="5 7" id="KW-1133">Transmembrane helix</keyword>
<keyword evidence="2" id="KW-0813">Transport</keyword>
<dbReference type="InterPro" id="IPR050382">
    <property type="entry name" value="MFS_Na/Anion_cotransporter"/>
</dbReference>
<dbReference type="OMA" id="WAPPMEK"/>
<dbReference type="STRING" id="283909.R7TCE0"/>
<evidence type="ECO:0000313" key="11">
    <source>
        <dbReference type="Proteomes" id="UP000014760"/>
    </source>
</evidence>
<dbReference type="Gene3D" id="1.20.1250.20">
    <property type="entry name" value="MFS general substrate transporter like domains"/>
    <property type="match status" value="2"/>
</dbReference>
<feature type="transmembrane region" description="Helical" evidence="7">
    <location>
        <begin position="309"/>
        <end position="329"/>
    </location>
</feature>
<keyword evidence="6 7" id="KW-0472">Membrane</keyword>
<comment type="subcellular location">
    <subcellularLocation>
        <location evidence="1">Membrane</location>
        <topology evidence="1">Multi-pass membrane protein</topology>
    </subcellularLocation>
</comment>
<dbReference type="Pfam" id="PF07690">
    <property type="entry name" value="MFS_1"/>
    <property type="match status" value="1"/>
</dbReference>
<dbReference type="EnsemblMetazoa" id="CapteT21080">
    <property type="protein sequence ID" value="CapteP21080"/>
    <property type="gene ID" value="CapteG21080"/>
</dbReference>
<feature type="transmembrane region" description="Helical" evidence="7">
    <location>
        <begin position="242"/>
        <end position="261"/>
    </location>
</feature>
<evidence type="ECO:0000256" key="2">
    <source>
        <dbReference type="ARBA" id="ARBA00022448"/>
    </source>
</evidence>
<feature type="transmembrane region" description="Helical" evidence="7">
    <location>
        <begin position="74"/>
        <end position="97"/>
    </location>
</feature>
<dbReference type="PANTHER" id="PTHR11662">
    <property type="entry name" value="SOLUTE CARRIER FAMILY 17"/>
    <property type="match status" value="1"/>
</dbReference>
<organism evidence="9">
    <name type="scientific">Capitella teleta</name>
    <name type="common">Polychaete worm</name>
    <dbReference type="NCBI Taxonomy" id="283909"/>
    <lineage>
        <taxon>Eukaryota</taxon>
        <taxon>Metazoa</taxon>
        <taxon>Spiralia</taxon>
        <taxon>Lophotrochozoa</taxon>
        <taxon>Annelida</taxon>
        <taxon>Polychaeta</taxon>
        <taxon>Sedentaria</taxon>
        <taxon>Scolecida</taxon>
        <taxon>Capitellidae</taxon>
        <taxon>Capitella</taxon>
    </lineage>
</organism>
<evidence type="ECO:0000256" key="5">
    <source>
        <dbReference type="ARBA" id="ARBA00022989"/>
    </source>
</evidence>
<feature type="transmembrane region" description="Helical" evidence="7">
    <location>
        <begin position="176"/>
        <end position="197"/>
    </location>
</feature>
<evidence type="ECO:0000256" key="6">
    <source>
        <dbReference type="ARBA" id="ARBA00023136"/>
    </source>
</evidence>
<dbReference type="FunFam" id="1.20.1250.20:FF:000003">
    <property type="entry name" value="Solute carrier family 17 member 3"/>
    <property type="match status" value="1"/>
</dbReference>
<evidence type="ECO:0000256" key="7">
    <source>
        <dbReference type="SAM" id="Phobius"/>
    </source>
</evidence>
<dbReference type="AlphaFoldDB" id="R7TCE0"/>
<dbReference type="SUPFAM" id="SSF103473">
    <property type="entry name" value="MFS general substrate transporter"/>
    <property type="match status" value="1"/>
</dbReference>
<accession>R7TCE0</accession>
<dbReference type="FunFam" id="1.20.1250.20:FF:001045">
    <property type="entry name" value="Solute carrier family 17 (sodium phosphate), member 3"/>
    <property type="match status" value="1"/>
</dbReference>
<name>R7TCE0_CAPTE</name>
<evidence type="ECO:0000256" key="1">
    <source>
        <dbReference type="ARBA" id="ARBA00004141"/>
    </source>
</evidence>
<dbReference type="PANTHER" id="PTHR11662:SF455">
    <property type="entry name" value="GH23975P"/>
    <property type="match status" value="1"/>
</dbReference>
<feature type="transmembrane region" description="Helical" evidence="7">
    <location>
        <begin position="12"/>
        <end position="36"/>
    </location>
</feature>
<dbReference type="GO" id="GO:0006820">
    <property type="term" value="P:monoatomic anion transport"/>
    <property type="evidence" value="ECO:0007669"/>
    <property type="project" value="TreeGrafter"/>
</dbReference>
<evidence type="ECO:0000259" key="8">
    <source>
        <dbReference type="PROSITE" id="PS50850"/>
    </source>
</evidence>
<dbReference type="InterPro" id="IPR020846">
    <property type="entry name" value="MFS_dom"/>
</dbReference>
<evidence type="ECO:0000256" key="3">
    <source>
        <dbReference type="ARBA" id="ARBA00022692"/>
    </source>
</evidence>
<feature type="transmembrane region" description="Helical" evidence="7">
    <location>
        <begin position="273"/>
        <end position="294"/>
    </location>
</feature>
<feature type="domain" description="Major facilitator superfamily (MFS) profile" evidence="8">
    <location>
        <begin position="1"/>
        <end position="333"/>
    </location>
</feature>
<reference evidence="11" key="1">
    <citation type="submission" date="2012-12" db="EMBL/GenBank/DDBJ databases">
        <authorList>
            <person name="Hellsten U."/>
            <person name="Grimwood J."/>
            <person name="Chapman J.A."/>
            <person name="Shapiro H."/>
            <person name="Aerts A."/>
            <person name="Otillar R.P."/>
            <person name="Terry A.Y."/>
            <person name="Boore J.L."/>
            <person name="Simakov O."/>
            <person name="Marletaz F."/>
            <person name="Cho S.-J."/>
            <person name="Edsinger-Gonzales E."/>
            <person name="Havlak P."/>
            <person name="Kuo D.-H."/>
            <person name="Larsson T."/>
            <person name="Lv J."/>
            <person name="Arendt D."/>
            <person name="Savage R."/>
            <person name="Osoegawa K."/>
            <person name="de Jong P."/>
            <person name="Lindberg D.R."/>
            <person name="Seaver E.C."/>
            <person name="Weisblat D.A."/>
            <person name="Putnam N.H."/>
            <person name="Grigoriev I.V."/>
            <person name="Rokhsar D.S."/>
        </authorList>
    </citation>
    <scope>NUCLEOTIDE SEQUENCE</scope>
    <source>
        <strain evidence="11">I ESC-2004</strain>
    </source>
</reference>
<evidence type="ECO:0000313" key="10">
    <source>
        <dbReference type="EnsemblMetazoa" id="CapteP21080"/>
    </source>
</evidence>
<keyword evidence="11" id="KW-1185">Reference proteome</keyword>
<dbReference type="Proteomes" id="UP000014760">
    <property type="component" value="Unassembled WGS sequence"/>
</dbReference>
<dbReference type="HOGENOM" id="CLU_001265_5_0_1"/>
<feature type="transmembrane region" description="Helical" evidence="7">
    <location>
        <begin position="218"/>
        <end position="236"/>
    </location>
</feature>
<dbReference type="InterPro" id="IPR011701">
    <property type="entry name" value="MFS"/>
</dbReference>
<reference evidence="10" key="3">
    <citation type="submission" date="2015-06" db="UniProtKB">
        <authorList>
            <consortium name="EnsemblMetazoa"/>
        </authorList>
    </citation>
    <scope>IDENTIFICATION</scope>
</reference>
<dbReference type="GO" id="GO:0016020">
    <property type="term" value="C:membrane"/>
    <property type="evidence" value="ECO:0007669"/>
    <property type="project" value="UniProtKB-SubCell"/>
</dbReference>
<sequence length="355" mass="39332">MLTPSCAKVNVYLLIFIRILEGFCEGVTYPCIHSLWMKWAPPLERSKLATFAFSGSYVGTVIAFPLSGALAKTFGWASIFYVFGLLAIVWFFLWWWLVAEAPSDHDTISREELEYIQQSIGFTQQQVKGQPVPWRCILTSLPVWAIVFAHFAENWGFYTLLTELPTFLSDVMHFDVYQAGFAAAAPYLVMAIMIQIGGQIADAIRSRNLLSTTATRKTFNCTAFLFQTLFFIISVYMTSAKAALTCISLAVGFGGFAWSGFSVNHLDIAPQYASLLMGLSNTFATIPGMISPALTGHIAADGTKEEWRIIFYIAGVIYCCGAVFYGIFASGERQPWADMQPGYAAHADEPAESEE</sequence>
<protein>
    <recommendedName>
        <fullName evidence="8">Major facilitator superfamily (MFS) profile domain-containing protein</fullName>
    </recommendedName>
</protein>
<dbReference type="GO" id="GO:0015293">
    <property type="term" value="F:symporter activity"/>
    <property type="evidence" value="ECO:0007669"/>
    <property type="project" value="UniProtKB-KW"/>
</dbReference>
<evidence type="ECO:0000256" key="4">
    <source>
        <dbReference type="ARBA" id="ARBA00022847"/>
    </source>
</evidence>
<dbReference type="InterPro" id="IPR036259">
    <property type="entry name" value="MFS_trans_sf"/>
</dbReference>
<feature type="transmembrane region" description="Helical" evidence="7">
    <location>
        <begin position="48"/>
        <end position="68"/>
    </location>
</feature>
<dbReference type="EMBL" id="AMQN01013841">
    <property type="status" value="NOT_ANNOTATED_CDS"/>
    <property type="molecule type" value="Genomic_DNA"/>
</dbReference>
<dbReference type="EMBL" id="KB310536">
    <property type="protein sequence ID" value="ELT91388.1"/>
    <property type="molecule type" value="Genomic_DNA"/>
</dbReference>
<evidence type="ECO:0000313" key="9">
    <source>
        <dbReference type="EMBL" id="ELT91388.1"/>
    </source>
</evidence>
<reference evidence="9 11" key="2">
    <citation type="journal article" date="2013" name="Nature">
        <title>Insights into bilaterian evolution from three spiralian genomes.</title>
        <authorList>
            <person name="Simakov O."/>
            <person name="Marletaz F."/>
            <person name="Cho S.J."/>
            <person name="Edsinger-Gonzales E."/>
            <person name="Havlak P."/>
            <person name="Hellsten U."/>
            <person name="Kuo D.H."/>
            <person name="Larsson T."/>
            <person name="Lv J."/>
            <person name="Arendt D."/>
            <person name="Savage R."/>
            <person name="Osoegawa K."/>
            <person name="de Jong P."/>
            <person name="Grimwood J."/>
            <person name="Chapman J.A."/>
            <person name="Shapiro H."/>
            <person name="Aerts A."/>
            <person name="Otillar R.P."/>
            <person name="Terry A.Y."/>
            <person name="Boore J.L."/>
            <person name="Grigoriev I.V."/>
            <person name="Lindberg D.R."/>
            <person name="Seaver E.C."/>
            <person name="Weisblat D.A."/>
            <person name="Putnam N.H."/>
            <person name="Rokhsar D.S."/>
        </authorList>
    </citation>
    <scope>NUCLEOTIDE SEQUENCE</scope>
    <source>
        <strain evidence="9 11">I ESC-2004</strain>
    </source>
</reference>
<dbReference type="OrthoDB" id="2985014at2759"/>
<gene>
    <name evidence="9" type="ORF">CAPTEDRAFT_21080</name>
</gene>
<keyword evidence="3 7" id="KW-0812">Transmembrane</keyword>